<dbReference type="InterPro" id="IPR006311">
    <property type="entry name" value="TAT_signal"/>
</dbReference>
<keyword evidence="2" id="KW-1185">Reference proteome</keyword>
<dbReference type="EMBL" id="JAGSOG010000030">
    <property type="protein sequence ID" value="MBR7833433.1"/>
    <property type="molecule type" value="Genomic_DNA"/>
</dbReference>
<sequence>MKIDNDAIGFEGKSSQRAGWSRRRFVTATSASTLVVAGSAAMTSCTAAAAPAAEEAAAFNPAGGSWLGQIASAVGASVIEDALTKGLKDVENFAFSAWNTKVENTVSNSASTAPFTYVYGDYWAHRVPPVVLVGITQKVSNPLTDKMLACVNSGQDSVLFEAWAWQALSMLINDLTSGKTGADLTGFQALCLISLIPCGKSPKTGRVRRGWSTG</sequence>
<proteinExistence type="predicted"/>
<protein>
    <submittedName>
        <fullName evidence="1">Uncharacterized protein</fullName>
    </submittedName>
</protein>
<gene>
    <name evidence="1" type="ORF">KDL01_09160</name>
</gene>
<evidence type="ECO:0000313" key="1">
    <source>
        <dbReference type="EMBL" id="MBR7833433.1"/>
    </source>
</evidence>
<dbReference type="Proteomes" id="UP000675781">
    <property type="component" value="Unassembled WGS sequence"/>
</dbReference>
<comment type="caution">
    <text evidence="1">The sequence shown here is derived from an EMBL/GenBank/DDBJ whole genome shotgun (WGS) entry which is preliminary data.</text>
</comment>
<accession>A0A941EN54</accession>
<reference evidence="1" key="1">
    <citation type="submission" date="2021-04" db="EMBL/GenBank/DDBJ databases">
        <title>Genome based classification of Actinospica acidithermotolerans sp. nov., an actinobacterium isolated from an Indonesian hot spring.</title>
        <authorList>
            <person name="Kusuma A.B."/>
            <person name="Putra K.E."/>
            <person name="Nafisah S."/>
            <person name="Loh J."/>
            <person name="Nouioui I."/>
            <person name="Goodfellow M."/>
        </authorList>
    </citation>
    <scope>NUCLEOTIDE SEQUENCE</scope>
    <source>
        <strain evidence="1">CSCA 57</strain>
    </source>
</reference>
<dbReference type="RefSeq" id="WP_212527954.1">
    <property type="nucleotide sequence ID" value="NZ_JAGSOG010000030.1"/>
</dbReference>
<dbReference type="PROSITE" id="PS51318">
    <property type="entry name" value="TAT"/>
    <property type="match status" value="1"/>
</dbReference>
<organism evidence="1 2">
    <name type="scientific">Actinospica durhamensis</name>
    <dbReference type="NCBI Taxonomy" id="1508375"/>
    <lineage>
        <taxon>Bacteria</taxon>
        <taxon>Bacillati</taxon>
        <taxon>Actinomycetota</taxon>
        <taxon>Actinomycetes</taxon>
        <taxon>Catenulisporales</taxon>
        <taxon>Actinospicaceae</taxon>
        <taxon>Actinospica</taxon>
    </lineage>
</organism>
<dbReference type="AlphaFoldDB" id="A0A941EN54"/>
<name>A0A941EN54_9ACTN</name>
<evidence type="ECO:0000313" key="2">
    <source>
        <dbReference type="Proteomes" id="UP000675781"/>
    </source>
</evidence>